<dbReference type="SUPFAM" id="SSF110004">
    <property type="entry name" value="Glycolipid transfer protein, GLTP"/>
    <property type="match status" value="1"/>
</dbReference>
<dbReference type="SMART" id="SM00064">
    <property type="entry name" value="FYVE"/>
    <property type="match status" value="1"/>
</dbReference>
<gene>
    <name evidence="7" type="primary">AlNc14C130G6910</name>
    <name evidence="7" type="ORF">ALNC14_078040</name>
</gene>
<evidence type="ECO:0000256" key="1">
    <source>
        <dbReference type="ARBA" id="ARBA00022723"/>
    </source>
</evidence>
<feature type="region of interest" description="Disordered" evidence="5">
    <location>
        <begin position="135"/>
        <end position="155"/>
    </location>
</feature>
<keyword evidence="3" id="KW-0862">Zinc</keyword>
<dbReference type="InterPro" id="IPR000306">
    <property type="entry name" value="Znf_FYVE"/>
</dbReference>
<dbReference type="Pfam" id="PF08718">
    <property type="entry name" value="GLTP"/>
    <property type="match status" value="1"/>
</dbReference>
<dbReference type="SUPFAM" id="SSF57903">
    <property type="entry name" value="FYVE/PHD zinc finger"/>
    <property type="match status" value="1"/>
</dbReference>
<dbReference type="Pfam" id="PF01363">
    <property type="entry name" value="FYVE"/>
    <property type="match status" value="1"/>
</dbReference>
<reference evidence="7" key="2">
    <citation type="submission" date="2011-02" db="EMBL/GenBank/DDBJ databases">
        <authorList>
            <person name="MacLean D."/>
        </authorList>
    </citation>
    <scope>NUCLEOTIDE SEQUENCE</scope>
</reference>
<dbReference type="InterPro" id="IPR011011">
    <property type="entry name" value="Znf_FYVE_PHD"/>
</dbReference>
<dbReference type="PANTHER" id="PTHR10219:SF43">
    <property type="entry name" value="GLYCOLIPID TRANSFER PROTEIN DOMAIN-CONTAINING PROTEIN"/>
    <property type="match status" value="1"/>
</dbReference>
<evidence type="ECO:0000256" key="5">
    <source>
        <dbReference type="SAM" id="MobiDB-lite"/>
    </source>
</evidence>
<keyword evidence="1" id="KW-0479">Metal-binding</keyword>
<dbReference type="GO" id="GO:0016020">
    <property type="term" value="C:membrane"/>
    <property type="evidence" value="ECO:0007669"/>
    <property type="project" value="TreeGrafter"/>
</dbReference>
<dbReference type="Gene3D" id="1.10.3520.10">
    <property type="entry name" value="Glycolipid transfer protein"/>
    <property type="match status" value="1"/>
</dbReference>
<evidence type="ECO:0000313" key="7">
    <source>
        <dbReference type="EMBL" id="CCA21661.1"/>
    </source>
</evidence>
<dbReference type="InterPro" id="IPR017455">
    <property type="entry name" value="Znf_FYVE-rel"/>
</dbReference>
<evidence type="ECO:0000256" key="2">
    <source>
        <dbReference type="ARBA" id="ARBA00022771"/>
    </source>
</evidence>
<protein>
    <submittedName>
        <fullName evidence="7">Uncharacterized protein AlNc14C130G6910</fullName>
    </submittedName>
</protein>
<evidence type="ECO:0000259" key="6">
    <source>
        <dbReference type="PROSITE" id="PS50178"/>
    </source>
</evidence>
<proteinExistence type="predicted"/>
<feature type="region of interest" description="Disordered" evidence="5">
    <location>
        <begin position="90"/>
        <end position="113"/>
    </location>
</feature>
<dbReference type="AlphaFoldDB" id="F0WK59"/>
<dbReference type="PANTHER" id="PTHR10219">
    <property type="entry name" value="GLYCOLIPID TRANSFER PROTEIN-RELATED"/>
    <property type="match status" value="1"/>
</dbReference>
<feature type="region of interest" description="Disordered" evidence="5">
    <location>
        <begin position="1"/>
        <end position="76"/>
    </location>
</feature>
<evidence type="ECO:0000256" key="3">
    <source>
        <dbReference type="ARBA" id="ARBA00022833"/>
    </source>
</evidence>
<dbReference type="PROSITE" id="PS50178">
    <property type="entry name" value="ZF_FYVE"/>
    <property type="match status" value="1"/>
</dbReference>
<evidence type="ECO:0000256" key="4">
    <source>
        <dbReference type="PROSITE-ProRule" id="PRU00091"/>
    </source>
</evidence>
<name>F0WK59_9STRA</name>
<dbReference type="InterPro" id="IPR014830">
    <property type="entry name" value="Glycolipid_transfer_prot_dom"/>
</dbReference>
<accession>F0WK59</accession>
<organism evidence="7">
    <name type="scientific">Albugo laibachii Nc14</name>
    <dbReference type="NCBI Taxonomy" id="890382"/>
    <lineage>
        <taxon>Eukaryota</taxon>
        <taxon>Sar</taxon>
        <taxon>Stramenopiles</taxon>
        <taxon>Oomycota</taxon>
        <taxon>Peronosporomycetes</taxon>
        <taxon>Albuginales</taxon>
        <taxon>Albuginaceae</taxon>
        <taxon>Albugo</taxon>
    </lineage>
</organism>
<dbReference type="GO" id="GO:0008270">
    <property type="term" value="F:zinc ion binding"/>
    <property type="evidence" value="ECO:0007669"/>
    <property type="project" value="UniProtKB-KW"/>
</dbReference>
<sequence>MASAANTNIPRRKSKPELTEIPGIIRSGQVPLVPEESPSNGDNVPCTNGAVTPSAQKSSERVHSPSSKVRNTFDFGSFPQITHPKFRLKRSRSVDKGANDVIPPGDSVPTMEPNVPNKPSLAGIGDIPCTDPLKPSTQQTHNVPVSPAKVGSAGRDGAHQQANALRGKTCASCDRSFSVFRAKHTCKVCQERFCDDCSKNRFKLDLPFERKKGSRICDACARIVCTPLPREDACVQSDHVSEDMKTNRLRGTSHHVRGTHRGLVRSHKSCLVREKSQNALVIFYQGDPMSHLRPRHWRYFLVISILIISRHLMGILAHCPEEVASTHFNRLCAKIEDLLAEVASFRAVGLSFIFLVLFDEFCRKLGALNAPPARTIIPSGTMTNTCAKTVLQNDIHSPLAPNEEMDPIVKIEAQEAPRDGFDFDKLLHVLQGGCDPEMSADAFLSACNNLCEFIMVFGRATSFAASTVHGYIHSIESNLSNWSKDRADGAQCHWNRKSLKSIIEHEVHTNTATLGGKKKPSCSRCTLRLLWFIEFVEACIRYMFLEMAHESCSSAISKAYEETIGSRHPWIIRKGVFSALSAIPSRQHIINSLGLGTQSEEMAHSQIVQTQNAMKCMLDHVHSILQTHELMDLK</sequence>
<dbReference type="Gene3D" id="3.30.40.10">
    <property type="entry name" value="Zinc/RING finger domain, C3HC4 (zinc finger)"/>
    <property type="match status" value="1"/>
</dbReference>
<reference evidence="7" key="1">
    <citation type="journal article" date="2011" name="PLoS Biol.">
        <title>Gene gain and loss during evolution of obligate parasitism in the white rust pathogen of Arabidopsis thaliana.</title>
        <authorList>
            <person name="Kemen E."/>
            <person name="Gardiner A."/>
            <person name="Schultz-Larsen T."/>
            <person name="Kemen A.C."/>
            <person name="Balmuth A.L."/>
            <person name="Robert-Seilaniantz A."/>
            <person name="Bailey K."/>
            <person name="Holub E."/>
            <person name="Studholme D.J."/>
            <person name="Maclean D."/>
            <person name="Jones J.D."/>
        </authorList>
    </citation>
    <scope>NUCLEOTIDE SEQUENCE</scope>
</reference>
<dbReference type="InterPro" id="IPR036497">
    <property type="entry name" value="GLTP_sf"/>
</dbReference>
<dbReference type="GO" id="GO:1902388">
    <property type="term" value="F:ceramide 1-phosphate transfer activity"/>
    <property type="evidence" value="ECO:0007669"/>
    <property type="project" value="TreeGrafter"/>
</dbReference>
<dbReference type="HOGENOM" id="CLU_441134_0_0_1"/>
<keyword evidence="2 4" id="KW-0863">Zinc-finger</keyword>
<feature type="domain" description="FYVE-type" evidence="6">
    <location>
        <begin position="170"/>
        <end position="220"/>
    </location>
</feature>
<dbReference type="GO" id="GO:1902387">
    <property type="term" value="F:ceramide 1-phosphate binding"/>
    <property type="evidence" value="ECO:0007669"/>
    <property type="project" value="TreeGrafter"/>
</dbReference>
<dbReference type="EMBL" id="FR824175">
    <property type="protein sequence ID" value="CCA21661.1"/>
    <property type="molecule type" value="Genomic_DNA"/>
</dbReference>
<dbReference type="InterPro" id="IPR013083">
    <property type="entry name" value="Znf_RING/FYVE/PHD"/>
</dbReference>
<feature type="compositionally biased region" description="Polar residues" evidence="5">
    <location>
        <begin position="37"/>
        <end position="57"/>
    </location>
</feature>
<dbReference type="GO" id="GO:0005829">
    <property type="term" value="C:cytosol"/>
    <property type="evidence" value="ECO:0007669"/>
    <property type="project" value="TreeGrafter"/>
</dbReference>